<gene>
    <name evidence="1" type="ORF">HII30_05085</name>
</gene>
<dbReference type="PROSITE" id="PS51257">
    <property type="entry name" value="PROKAR_LIPOPROTEIN"/>
    <property type="match status" value="1"/>
</dbReference>
<name>A0A848M4X7_PAELE</name>
<dbReference type="Proteomes" id="UP000565468">
    <property type="component" value="Unassembled WGS sequence"/>
</dbReference>
<dbReference type="SUPFAM" id="SSF52833">
    <property type="entry name" value="Thioredoxin-like"/>
    <property type="match status" value="1"/>
</dbReference>
<comment type="caution">
    <text evidence="1">The sequence shown here is derived from an EMBL/GenBank/DDBJ whole genome shotgun (WGS) entry which is preliminary data.</text>
</comment>
<evidence type="ECO:0008006" key="3">
    <source>
        <dbReference type="Google" id="ProtNLM"/>
    </source>
</evidence>
<organism evidence="1 2">
    <name type="scientific">Paenibacillus lemnae</name>
    <dbReference type="NCBI Taxonomy" id="1330551"/>
    <lineage>
        <taxon>Bacteria</taxon>
        <taxon>Bacillati</taxon>
        <taxon>Bacillota</taxon>
        <taxon>Bacilli</taxon>
        <taxon>Bacillales</taxon>
        <taxon>Paenibacillaceae</taxon>
        <taxon>Paenibacillus</taxon>
    </lineage>
</organism>
<dbReference type="InterPro" id="IPR036249">
    <property type="entry name" value="Thioredoxin-like_sf"/>
</dbReference>
<protein>
    <recommendedName>
        <fullName evidence="3">Small peptidoglycan-associated lipoprotein</fullName>
    </recommendedName>
</protein>
<accession>A0A848M4X7</accession>
<evidence type="ECO:0000313" key="2">
    <source>
        <dbReference type="Proteomes" id="UP000565468"/>
    </source>
</evidence>
<evidence type="ECO:0000313" key="1">
    <source>
        <dbReference type="EMBL" id="NMO95162.1"/>
    </source>
</evidence>
<sequence>MNKMKKISLVIFLVILIGCSTKEDNLTPFLSDSEGTFMVHLFNDHRTNLENELLEYMNSSDKLLRVMKGIQLYDVGTEDNQLRAEQLEVNNFPTMIITNNKKIIVRTQDIQEVKDFFDKVIQ</sequence>
<dbReference type="AlphaFoldDB" id="A0A848M4X7"/>
<reference evidence="1 2" key="1">
    <citation type="submission" date="2020-04" db="EMBL/GenBank/DDBJ databases">
        <title>Paenibacillus algicola sp. nov., a novel marine bacterium producing alginate lyase.</title>
        <authorList>
            <person name="Huang H."/>
        </authorList>
    </citation>
    <scope>NUCLEOTIDE SEQUENCE [LARGE SCALE GENOMIC DNA]</scope>
    <source>
        <strain evidence="1 2">L7-75</strain>
    </source>
</reference>
<dbReference type="Gene3D" id="3.40.30.10">
    <property type="entry name" value="Glutaredoxin"/>
    <property type="match status" value="1"/>
</dbReference>
<dbReference type="EMBL" id="JABBPN010000003">
    <property type="protein sequence ID" value="NMO95162.1"/>
    <property type="molecule type" value="Genomic_DNA"/>
</dbReference>
<proteinExistence type="predicted"/>
<keyword evidence="2" id="KW-1185">Reference proteome</keyword>